<dbReference type="Proteomes" id="UP000027222">
    <property type="component" value="Unassembled WGS sequence"/>
</dbReference>
<dbReference type="OrthoDB" id="3264316at2759"/>
<accession>A0A067S4J4</accession>
<gene>
    <name evidence="2" type="ORF">GALMADRAFT_81501</name>
</gene>
<proteinExistence type="predicted"/>
<dbReference type="InterPro" id="IPR012337">
    <property type="entry name" value="RNaseH-like_sf"/>
</dbReference>
<dbReference type="EMBL" id="KL142433">
    <property type="protein sequence ID" value="KDR65760.1"/>
    <property type="molecule type" value="Genomic_DNA"/>
</dbReference>
<name>A0A067S4J4_GALM3</name>
<dbReference type="AlphaFoldDB" id="A0A067S4J4"/>
<dbReference type="Pfam" id="PF05699">
    <property type="entry name" value="Dimer_Tnp_hAT"/>
    <property type="match status" value="1"/>
</dbReference>
<dbReference type="InterPro" id="IPR008906">
    <property type="entry name" value="HATC_C_dom"/>
</dbReference>
<feature type="non-terminal residue" evidence="2">
    <location>
        <position position="1"/>
    </location>
</feature>
<keyword evidence="3" id="KW-1185">Reference proteome</keyword>
<organism evidence="2 3">
    <name type="scientific">Galerina marginata (strain CBS 339.88)</name>
    <dbReference type="NCBI Taxonomy" id="685588"/>
    <lineage>
        <taxon>Eukaryota</taxon>
        <taxon>Fungi</taxon>
        <taxon>Dikarya</taxon>
        <taxon>Basidiomycota</taxon>
        <taxon>Agaricomycotina</taxon>
        <taxon>Agaricomycetes</taxon>
        <taxon>Agaricomycetidae</taxon>
        <taxon>Agaricales</taxon>
        <taxon>Agaricineae</taxon>
        <taxon>Strophariaceae</taxon>
        <taxon>Galerina</taxon>
    </lineage>
</organism>
<reference evidence="3" key="1">
    <citation type="journal article" date="2014" name="Proc. Natl. Acad. Sci. U.S.A.">
        <title>Extensive sampling of basidiomycete genomes demonstrates inadequacy of the white-rot/brown-rot paradigm for wood decay fungi.</title>
        <authorList>
            <person name="Riley R."/>
            <person name="Salamov A.A."/>
            <person name="Brown D.W."/>
            <person name="Nagy L.G."/>
            <person name="Floudas D."/>
            <person name="Held B.W."/>
            <person name="Levasseur A."/>
            <person name="Lombard V."/>
            <person name="Morin E."/>
            <person name="Otillar R."/>
            <person name="Lindquist E.A."/>
            <person name="Sun H."/>
            <person name="LaButti K.M."/>
            <person name="Schmutz J."/>
            <person name="Jabbour D."/>
            <person name="Luo H."/>
            <person name="Baker S.E."/>
            <person name="Pisabarro A.G."/>
            <person name="Walton J.D."/>
            <person name="Blanchette R.A."/>
            <person name="Henrissat B."/>
            <person name="Martin F."/>
            <person name="Cullen D."/>
            <person name="Hibbett D.S."/>
            <person name="Grigoriev I.V."/>
        </authorList>
    </citation>
    <scope>NUCLEOTIDE SEQUENCE [LARGE SCALE GENOMIC DNA]</scope>
    <source>
        <strain evidence="3">CBS 339.88</strain>
    </source>
</reference>
<dbReference type="SUPFAM" id="SSF53098">
    <property type="entry name" value="Ribonuclease H-like"/>
    <property type="match status" value="1"/>
</dbReference>
<evidence type="ECO:0000313" key="2">
    <source>
        <dbReference type="EMBL" id="KDR65760.1"/>
    </source>
</evidence>
<dbReference type="GO" id="GO:0046983">
    <property type="term" value="F:protein dimerization activity"/>
    <property type="evidence" value="ECO:0007669"/>
    <property type="project" value="InterPro"/>
</dbReference>
<dbReference type="HOGENOM" id="CLU_009123_17_1_1"/>
<protein>
    <recommendedName>
        <fullName evidence="1">HAT C-terminal dimerisation domain-containing protein</fullName>
    </recommendedName>
</protein>
<feature type="domain" description="HAT C-terminal dimerisation" evidence="1">
    <location>
        <begin position="2"/>
        <end position="57"/>
    </location>
</feature>
<evidence type="ECO:0000313" key="3">
    <source>
        <dbReference type="Proteomes" id="UP000027222"/>
    </source>
</evidence>
<sequence length="71" mass="8041">HERDFPVVVKMARDFLAIPGTSVSVEQLFSKSRHLCTEVRSSMKANTITESLLSKCWIKDGIFDRILCSLV</sequence>
<evidence type="ECO:0000259" key="1">
    <source>
        <dbReference type="Pfam" id="PF05699"/>
    </source>
</evidence>